<comment type="caution">
    <text evidence="2">The sequence shown here is derived from an EMBL/GenBank/DDBJ whole genome shotgun (WGS) entry which is preliminary data.</text>
</comment>
<sequence length="426" mass="47756">MQYSWYDLALLYIVYSFLGWVAETVVSAARGRGFVKRGFAAGPFCYVYGMAAVVMTVGFADLRDNLLYLFLGCVVVGTVAEWVAAKTLERLHHRTWWDYSGHRFNIDGYVCLPYSLLWGALGCVVVLWGNDLLTWLFALLPGWLMKTLAWVLGIQAVLDQAGSAAILRRRTTRLEGLNRALEEGSRTLYDRIALRMERRVEGAYPRAQRPARVERETSFAEVVWLFTIGSLAGDITETIFCRLRMGVWMSRSSLVWGPFSIVWGAALVAASVLLPRKRDGSARTSSELFVLGTLMGGAYEYVCSALGELVFGVIFWDYSAIPFNLGGRINLLYCFFWGFAAVAWVKLLHPHVMRVIGAIRRHTGRWLTAAVALFMAVNMAVSGLALIRSDARSEGVPAANSLDVWLDARFPDERMVRIYPNMKKPV</sequence>
<gene>
    <name evidence="2" type="ORF">H9771_04945</name>
</gene>
<feature type="transmembrane region" description="Helical" evidence="1">
    <location>
        <begin position="66"/>
        <end position="85"/>
    </location>
</feature>
<organism evidence="2 3">
    <name type="scientific">Candidatus Faecalibacterium faecipullorum</name>
    <dbReference type="NCBI Taxonomy" id="2838578"/>
    <lineage>
        <taxon>Bacteria</taxon>
        <taxon>Bacillati</taxon>
        <taxon>Bacillota</taxon>
        <taxon>Clostridia</taxon>
        <taxon>Eubacteriales</taxon>
        <taxon>Oscillospiraceae</taxon>
        <taxon>Faecalibacterium</taxon>
    </lineage>
</organism>
<dbReference type="Pfam" id="PF06541">
    <property type="entry name" value="ABC_trans_CmpB"/>
    <property type="match status" value="2"/>
</dbReference>
<protein>
    <submittedName>
        <fullName evidence="2">ABC transporter permease</fullName>
    </submittedName>
</protein>
<feature type="transmembrane region" description="Helical" evidence="1">
    <location>
        <begin position="6"/>
        <end position="26"/>
    </location>
</feature>
<proteinExistence type="predicted"/>
<feature type="transmembrane region" description="Helical" evidence="1">
    <location>
        <begin position="38"/>
        <end position="60"/>
    </location>
</feature>
<evidence type="ECO:0000313" key="2">
    <source>
        <dbReference type="EMBL" id="HJB58995.1"/>
    </source>
</evidence>
<dbReference type="InterPro" id="IPR010540">
    <property type="entry name" value="CmpB_TMEM229"/>
</dbReference>
<feature type="transmembrane region" description="Helical" evidence="1">
    <location>
        <begin position="288"/>
        <end position="316"/>
    </location>
</feature>
<reference evidence="2" key="1">
    <citation type="journal article" date="2021" name="PeerJ">
        <title>Extensive microbial diversity within the chicken gut microbiome revealed by metagenomics and culture.</title>
        <authorList>
            <person name="Gilroy R."/>
            <person name="Ravi A."/>
            <person name="Getino M."/>
            <person name="Pursley I."/>
            <person name="Horton D.L."/>
            <person name="Alikhan N.F."/>
            <person name="Baker D."/>
            <person name="Gharbi K."/>
            <person name="Hall N."/>
            <person name="Watson M."/>
            <person name="Adriaenssens E.M."/>
            <person name="Foster-Nyarko E."/>
            <person name="Jarju S."/>
            <person name="Secka A."/>
            <person name="Antonio M."/>
            <person name="Oren A."/>
            <person name="Chaudhuri R.R."/>
            <person name="La Ragione R."/>
            <person name="Hildebrand F."/>
            <person name="Pallen M.J."/>
        </authorList>
    </citation>
    <scope>NUCLEOTIDE SEQUENCE</scope>
    <source>
        <strain evidence="2">ChiHjej9B8-13557</strain>
    </source>
</reference>
<dbReference type="EMBL" id="DWXX01000085">
    <property type="protein sequence ID" value="HJB58995.1"/>
    <property type="molecule type" value="Genomic_DNA"/>
</dbReference>
<reference evidence="2" key="2">
    <citation type="submission" date="2021-04" db="EMBL/GenBank/DDBJ databases">
        <authorList>
            <person name="Gilroy R."/>
        </authorList>
    </citation>
    <scope>NUCLEOTIDE SEQUENCE</scope>
    <source>
        <strain evidence="2">ChiHjej9B8-13557</strain>
    </source>
</reference>
<feature type="transmembrane region" description="Helical" evidence="1">
    <location>
        <begin position="106"/>
        <end position="128"/>
    </location>
</feature>
<keyword evidence="1" id="KW-1133">Transmembrane helix</keyword>
<evidence type="ECO:0000313" key="3">
    <source>
        <dbReference type="Proteomes" id="UP000824211"/>
    </source>
</evidence>
<keyword evidence="1" id="KW-0812">Transmembrane</keyword>
<feature type="transmembrane region" description="Helical" evidence="1">
    <location>
        <begin position="328"/>
        <end position="345"/>
    </location>
</feature>
<dbReference type="Proteomes" id="UP000824211">
    <property type="component" value="Unassembled WGS sequence"/>
</dbReference>
<accession>A0A9D2S839</accession>
<dbReference type="AlphaFoldDB" id="A0A9D2S839"/>
<evidence type="ECO:0000256" key="1">
    <source>
        <dbReference type="SAM" id="Phobius"/>
    </source>
</evidence>
<feature type="transmembrane region" description="Helical" evidence="1">
    <location>
        <begin position="366"/>
        <end position="387"/>
    </location>
</feature>
<feature type="transmembrane region" description="Helical" evidence="1">
    <location>
        <begin position="255"/>
        <end position="276"/>
    </location>
</feature>
<keyword evidence="1" id="KW-0472">Membrane</keyword>
<name>A0A9D2S839_9FIRM</name>